<dbReference type="Proteomes" id="UP001235840">
    <property type="component" value="Unassembled WGS sequence"/>
</dbReference>
<reference evidence="1 2" key="1">
    <citation type="submission" date="2023-07" db="EMBL/GenBank/DDBJ databases">
        <title>Genomic Encyclopedia of Type Strains, Phase IV (KMG-IV): sequencing the most valuable type-strain genomes for metagenomic binning, comparative biology and taxonomic classification.</title>
        <authorList>
            <person name="Goeker M."/>
        </authorList>
    </citation>
    <scope>NUCLEOTIDE SEQUENCE [LARGE SCALE GENOMIC DNA]</scope>
    <source>
        <strain evidence="1 2">DSM 12751</strain>
    </source>
</reference>
<evidence type="ECO:0000313" key="1">
    <source>
        <dbReference type="EMBL" id="MDQ0166646.1"/>
    </source>
</evidence>
<comment type="caution">
    <text evidence="1">The sequence shown here is derived from an EMBL/GenBank/DDBJ whole genome shotgun (WGS) entry which is preliminary data.</text>
</comment>
<dbReference type="EMBL" id="JAUSTY010000010">
    <property type="protein sequence ID" value="MDQ0166646.1"/>
    <property type="molecule type" value="Genomic_DNA"/>
</dbReference>
<name>A0ABT9W0A0_9BACI</name>
<dbReference type="RefSeq" id="WP_307395025.1">
    <property type="nucleotide sequence ID" value="NZ_BAAADK010000047.1"/>
</dbReference>
<evidence type="ECO:0000313" key="2">
    <source>
        <dbReference type="Proteomes" id="UP001235840"/>
    </source>
</evidence>
<sequence>MITVEFLQEVAAFVDRKIDRVVLNGTYEIDEFEIKNLTNETVVMQYMIPNGSVSTISLIELRDEDGGIISSNSVNIPVTADTLMLQSIEIGEG</sequence>
<keyword evidence="2" id="KW-1185">Reference proteome</keyword>
<protein>
    <recommendedName>
        <fullName evidence="3">Ketopantoate hydroxymethyltransferase</fullName>
    </recommendedName>
</protein>
<proteinExistence type="predicted"/>
<evidence type="ECO:0008006" key="3">
    <source>
        <dbReference type="Google" id="ProtNLM"/>
    </source>
</evidence>
<organism evidence="1 2">
    <name type="scientific">Caldalkalibacillus horti</name>
    <dbReference type="NCBI Taxonomy" id="77523"/>
    <lineage>
        <taxon>Bacteria</taxon>
        <taxon>Bacillati</taxon>
        <taxon>Bacillota</taxon>
        <taxon>Bacilli</taxon>
        <taxon>Bacillales</taxon>
        <taxon>Bacillaceae</taxon>
        <taxon>Caldalkalibacillus</taxon>
    </lineage>
</organism>
<accession>A0ABT9W0A0</accession>
<gene>
    <name evidence="1" type="ORF">J2S11_002562</name>
</gene>